<gene>
    <name evidence="3" type="ORF">BN1204_059000</name>
    <name evidence="2" type="ORF">NCLIV_059000</name>
</gene>
<dbReference type="Pfam" id="PF18045">
    <property type="entry name" value="ISP3_C"/>
    <property type="match status" value="1"/>
</dbReference>
<dbReference type="eggNOG" id="ENOG502SYFP">
    <property type="taxonomic scope" value="Eukaryota"/>
</dbReference>
<reference evidence="4" key="3">
    <citation type="journal article" date="2012" name="PLoS Pathog.">
        <title>Comparative genomics of the apicomplexan parasites Toxoplasma gondii and Neospora caninum: Coccidia differing in host range and transmission strategy.</title>
        <authorList>
            <person name="Reid A.J."/>
            <person name="Vermont S.J."/>
            <person name="Cotton J.A."/>
            <person name="Harris D."/>
            <person name="Hill-Cawthorne G.A."/>
            <person name="Konen-Waisman S."/>
            <person name="Latham S.M."/>
            <person name="Mourier T."/>
            <person name="Norton R."/>
            <person name="Quail M.A."/>
            <person name="Sanders M."/>
            <person name="Shanmugam D."/>
            <person name="Sohal A."/>
            <person name="Wasmuth J.D."/>
            <person name="Brunk B."/>
            <person name="Grigg M.E."/>
            <person name="Howard J.C."/>
            <person name="Parkinson J."/>
            <person name="Roos D.S."/>
            <person name="Trees A.J."/>
            <person name="Berriman M."/>
            <person name="Pain A."/>
            <person name="Wastling J.M."/>
        </authorList>
    </citation>
    <scope>NUCLEOTIDE SEQUENCE [LARGE SCALE GENOMIC DNA]</scope>
    <source>
        <strain evidence="4">Liverpool</strain>
    </source>
</reference>
<reference evidence="2" key="2">
    <citation type="submission" date="2011-03" db="EMBL/GenBank/DDBJ databases">
        <title>Comparative genomics and transcriptomics of Neospora caninum and Toxoplasma gondii.</title>
        <authorList>
            <person name="Reid A.J."/>
            <person name="Sohal A."/>
            <person name="Harris D."/>
            <person name="Quail M."/>
            <person name="Sanders M."/>
            <person name="Berriman M."/>
            <person name="Wastling J.M."/>
            <person name="Pain A."/>
        </authorList>
    </citation>
    <scope>NUCLEOTIDE SEQUENCE</scope>
    <source>
        <strain evidence="2">Liverpool</strain>
    </source>
</reference>
<dbReference type="EMBL" id="LN714486">
    <property type="protein sequence ID" value="CEL70213.1"/>
    <property type="molecule type" value="Genomic_DNA"/>
</dbReference>
<dbReference type="InterPro" id="IPR041296">
    <property type="entry name" value="ISP3_C"/>
</dbReference>
<sequence>MGNTACCSFDSDATADLEIGREGEMRSRKPVQVSKEAFDNWLNRYEAGDTMEVLFPDGHRIECNLKIDRPKNYMNLTFNQKVRPIQLDDIAAVLYGSDPRSSECADSKMLRNPRVVGFRLASSGRAIAFSFKDVTDAQCFVSFLDDEIKKNQESHKSSASNAKN</sequence>
<reference evidence="3" key="4">
    <citation type="journal article" date="2015" name="PLoS ONE">
        <title>Comprehensive Evaluation of Toxoplasma gondii VEG and Neospora caninum LIV Genomes with Tachyzoite Stage Transcriptome and Proteome Defines Novel Transcript Features.</title>
        <authorList>
            <person name="Ramaprasad A."/>
            <person name="Mourier T."/>
            <person name="Naeem R."/>
            <person name="Malas T.B."/>
            <person name="Moussa E."/>
            <person name="Panigrahi A."/>
            <person name="Vermont S.J."/>
            <person name="Otto T.D."/>
            <person name="Wastling J."/>
            <person name="Pain A."/>
        </authorList>
    </citation>
    <scope>NUCLEOTIDE SEQUENCE</scope>
    <source>
        <strain evidence="3">Liverpool</strain>
    </source>
</reference>
<dbReference type="RefSeq" id="XP_003885504.1">
    <property type="nucleotide sequence ID" value="XM_003885455.1"/>
</dbReference>
<dbReference type="Proteomes" id="UP000007494">
    <property type="component" value="Chromosome XI"/>
</dbReference>
<dbReference type="InParanoid" id="F0VP30"/>
<dbReference type="GeneID" id="13440889"/>
<dbReference type="InterPro" id="IPR011993">
    <property type="entry name" value="PH-like_dom_sf"/>
</dbReference>
<reference evidence="2" key="1">
    <citation type="submission" date="2011-02" db="EMBL/GenBank/DDBJ databases">
        <authorList>
            <person name="Aslett M."/>
        </authorList>
    </citation>
    <scope>NUCLEOTIDE SEQUENCE</scope>
    <source>
        <strain evidence="2">Liverpool</strain>
    </source>
</reference>
<evidence type="ECO:0000313" key="2">
    <source>
        <dbReference type="EMBL" id="CBZ55476.1"/>
    </source>
</evidence>
<dbReference type="VEuPathDB" id="ToxoDB:NCLIV_059000"/>
<evidence type="ECO:0000259" key="1">
    <source>
        <dbReference type="Pfam" id="PF18045"/>
    </source>
</evidence>
<keyword evidence="4" id="KW-1185">Reference proteome</keyword>
<protein>
    <submittedName>
        <fullName evidence="3">IMC sub-compartment protein ISP3</fullName>
    </submittedName>
</protein>
<dbReference type="Gene3D" id="2.30.29.30">
    <property type="entry name" value="Pleckstrin-homology domain (PH domain)/Phosphotyrosine-binding domain (PTB)"/>
    <property type="match status" value="1"/>
</dbReference>
<dbReference type="OrthoDB" id="345393at2759"/>
<evidence type="ECO:0000313" key="4">
    <source>
        <dbReference type="Proteomes" id="UP000007494"/>
    </source>
</evidence>
<proteinExistence type="predicted"/>
<feature type="domain" description="ISP3 C-terminal" evidence="1">
    <location>
        <begin position="38"/>
        <end position="146"/>
    </location>
</feature>
<dbReference type="EMBL" id="FR823392">
    <property type="protein sequence ID" value="CBZ55476.1"/>
    <property type="molecule type" value="Genomic_DNA"/>
</dbReference>
<dbReference type="AlphaFoldDB" id="F0VP30"/>
<evidence type="ECO:0000313" key="3">
    <source>
        <dbReference type="EMBL" id="CEL70213.1"/>
    </source>
</evidence>
<dbReference type="FunCoup" id="F0VP30">
    <property type="interactions" value="3"/>
</dbReference>
<name>F0VP30_NEOCL</name>
<organism evidence="2 4">
    <name type="scientific">Neospora caninum (strain Liverpool)</name>
    <dbReference type="NCBI Taxonomy" id="572307"/>
    <lineage>
        <taxon>Eukaryota</taxon>
        <taxon>Sar</taxon>
        <taxon>Alveolata</taxon>
        <taxon>Apicomplexa</taxon>
        <taxon>Conoidasida</taxon>
        <taxon>Coccidia</taxon>
        <taxon>Eucoccidiorida</taxon>
        <taxon>Eimeriorina</taxon>
        <taxon>Sarcocystidae</taxon>
        <taxon>Neospora</taxon>
    </lineage>
</organism>
<dbReference type="OMA" id="HRNSCES"/>
<accession>F0VP30</accession>